<reference evidence="2 5" key="2">
    <citation type="submission" date="2019-06" db="EMBL/GenBank/DDBJ databases">
        <title>Whole genome shotgun sequence of Brevibacillus agri NBRC 15538.</title>
        <authorList>
            <person name="Hosoyama A."/>
            <person name="Uohara A."/>
            <person name="Ohji S."/>
            <person name="Ichikawa N."/>
        </authorList>
    </citation>
    <scope>NUCLEOTIDE SEQUENCE [LARGE SCALE GENOMIC DNA]</scope>
    <source>
        <strain evidence="2 5">NBRC 15538</strain>
    </source>
</reference>
<dbReference type="Gene3D" id="3.30.200.20">
    <property type="entry name" value="Phosphorylase Kinase, domain 1"/>
    <property type="match status" value="1"/>
</dbReference>
<feature type="domain" description="Aminoglycoside phosphotransferase" evidence="1">
    <location>
        <begin position="34"/>
        <end position="261"/>
    </location>
</feature>
<evidence type="ECO:0000313" key="2">
    <source>
        <dbReference type="EMBL" id="GED25143.1"/>
    </source>
</evidence>
<protein>
    <submittedName>
        <fullName evidence="3">Aminoglycoside phosphotransferase</fullName>
    </submittedName>
</protein>
<gene>
    <name evidence="2" type="ORF">BAG01nite_12450</name>
    <name evidence="3" type="ORF">EB820_19090</name>
</gene>
<name>A0A3M8AM62_9BACL</name>
<dbReference type="InterPro" id="IPR002575">
    <property type="entry name" value="Aminoglycoside_PTrfase"/>
</dbReference>
<evidence type="ECO:0000313" key="5">
    <source>
        <dbReference type="Proteomes" id="UP000317180"/>
    </source>
</evidence>
<dbReference type="InterPro" id="IPR051678">
    <property type="entry name" value="AGP_Transferase"/>
</dbReference>
<dbReference type="Gene3D" id="3.90.1200.10">
    <property type="match status" value="1"/>
</dbReference>
<evidence type="ECO:0000313" key="3">
    <source>
        <dbReference type="EMBL" id="RNB52129.1"/>
    </source>
</evidence>
<dbReference type="OrthoDB" id="3806873at2"/>
<dbReference type="Proteomes" id="UP000276178">
    <property type="component" value="Unassembled WGS sequence"/>
</dbReference>
<dbReference type="PANTHER" id="PTHR21310:SF42">
    <property type="entry name" value="BIFUNCTIONAL AAC_APH"/>
    <property type="match status" value="1"/>
</dbReference>
<dbReference type="AlphaFoldDB" id="A0A3M8AM62"/>
<dbReference type="InterPro" id="IPR011009">
    <property type="entry name" value="Kinase-like_dom_sf"/>
</dbReference>
<dbReference type="SUPFAM" id="SSF56112">
    <property type="entry name" value="Protein kinase-like (PK-like)"/>
    <property type="match status" value="1"/>
</dbReference>
<reference evidence="3 4" key="1">
    <citation type="submission" date="2018-10" db="EMBL/GenBank/DDBJ databases">
        <title>Phylogenomics of Brevibacillus.</title>
        <authorList>
            <person name="Dunlap C."/>
        </authorList>
    </citation>
    <scope>NUCLEOTIDE SEQUENCE [LARGE SCALE GENOMIC DNA]</scope>
    <source>
        <strain evidence="3 4">NRRL NRS 1219</strain>
    </source>
</reference>
<sequence length="304" mass="33977">MSRTNPWDAEWQVTEELAQALIYSQFPALSSKQVRRLGDGWDNTVYVVGEEYVFRFPRRKIAVELIELEGRLLPKLGPFLTLPYAKPLFYGEGSAAYPLPFLGYTYIAGNFPLGLPEEQRTASALVLARFLKNLHAFPVQVAKENGAPTDQRGLLDIRGRKEKMQQFLADTDIPFAEADRALIADYLQGLGVEQIQPKEVLMHGDLHFKNMLVAPDGKIAGIIDWGDMNIGHPGCDLSIAYSFLPPQARDGFFRAYGEVDEETKLLARLIAVYIPMLIYMQAKDTGDDRVAAEASAVIRRALAN</sequence>
<dbReference type="PANTHER" id="PTHR21310">
    <property type="entry name" value="AMINOGLYCOSIDE PHOSPHOTRANSFERASE-RELATED-RELATED"/>
    <property type="match status" value="1"/>
</dbReference>
<dbReference type="EMBL" id="RHHN01000057">
    <property type="protein sequence ID" value="RNB52129.1"/>
    <property type="molecule type" value="Genomic_DNA"/>
</dbReference>
<keyword evidence="5" id="KW-1185">Reference proteome</keyword>
<dbReference type="GO" id="GO:0016740">
    <property type="term" value="F:transferase activity"/>
    <property type="evidence" value="ECO:0007669"/>
    <property type="project" value="UniProtKB-KW"/>
</dbReference>
<evidence type="ECO:0000259" key="1">
    <source>
        <dbReference type="Pfam" id="PF01636"/>
    </source>
</evidence>
<dbReference type="Pfam" id="PF01636">
    <property type="entry name" value="APH"/>
    <property type="match status" value="1"/>
</dbReference>
<evidence type="ECO:0000313" key="4">
    <source>
        <dbReference type="Proteomes" id="UP000276178"/>
    </source>
</evidence>
<dbReference type="EMBL" id="BJOD01000011">
    <property type="protein sequence ID" value="GED25143.1"/>
    <property type="molecule type" value="Genomic_DNA"/>
</dbReference>
<dbReference type="Proteomes" id="UP000317180">
    <property type="component" value="Unassembled WGS sequence"/>
</dbReference>
<keyword evidence="3" id="KW-0808">Transferase</keyword>
<proteinExistence type="predicted"/>
<dbReference type="GeneID" id="82810856"/>
<comment type="caution">
    <text evidence="3">The sequence shown here is derived from an EMBL/GenBank/DDBJ whole genome shotgun (WGS) entry which is preliminary data.</text>
</comment>
<dbReference type="RefSeq" id="WP_122953229.1">
    <property type="nucleotide sequence ID" value="NZ_BJOD01000011.1"/>
</dbReference>
<organism evidence="3 4">
    <name type="scientific">Brevibacillus agri</name>
    <dbReference type="NCBI Taxonomy" id="51101"/>
    <lineage>
        <taxon>Bacteria</taxon>
        <taxon>Bacillati</taxon>
        <taxon>Bacillota</taxon>
        <taxon>Bacilli</taxon>
        <taxon>Bacillales</taxon>
        <taxon>Paenibacillaceae</taxon>
        <taxon>Brevibacillus</taxon>
    </lineage>
</organism>
<accession>A0A3M8AM62</accession>